<sequence>MIRLAISLVMLVLLATSCADDADKAQGPPKDVPKSALEGLLLSPDEINAVMGTDGMVAHPPVTEMSDHRNLLPNLNCLGAWQVNESAIYGDRWTAMRQVLLRAPDNDDWDNLVVQSVVIFPTAQDAREFLGQSAERWSKCTDHKVNITLNGEPLPKWKSGELTKTDDELTLPFTRVNGDQIRACQRALAVAANLVMDVQACKPAGASVTQAADVVDEIKAAMPR</sequence>
<evidence type="ECO:0000313" key="3">
    <source>
        <dbReference type="EMBL" id="ALI27915.1"/>
    </source>
</evidence>
<dbReference type="Proteomes" id="UP000255389">
    <property type="component" value="Unassembled WGS sequence"/>
</dbReference>
<keyword evidence="5" id="KW-1185">Reference proteome</keyword>
<dbReference type="GeneID" id="93414507"/>
<protein>
    <submittedName>
        <fullName evidence="3">LppH-like protein</fullName>
    </submittedName>
    <submittedName>
        <fullName evidence="4">Putative lipoprotein LppH</fullName>
        <ecNumber evidence="4">2.7.11.1</ecNumber>
    </submittedName>
</protein>
<dbReference type="EMBL" id="CP011269">
    <property type="protein sequence ID" value="ALI27915.1"/>
    <property type="molecule type" value="Genomic_DNA"/>
</dbReference>
<name>A0A0N9XVG2_MYCFO</name>
<evidence type="ECO:0000313" key="5">
    <source>
        <dbReference type="Proteomes" id="UP000057134"/>
    </source>
</evidence>
<dbReference type="AlphaFoldDB" id="A0A0N9XVG2"/>
<dbReference type="OrthoDB" id="4761399at2"/>
<reference evidence="3 5" key="1">
    <citation type="journal article" date="2015" name="MBio">
        <title>Enzymatic Degradation of Phenazines Can Generate Energy and Protect Sensitive Organisms from Toxicity.</title>
        <authorList>
            <person name="Costa K.C."/>
            <person name="Bergkessel M."/>
            <person name="Saunders S."/>
            <person name="Korlach J."/>
            <person name="Newman D.K."/>
        </authorList>
    </citation>
    <scope>NUCLEOTIDE SEQUENCE [LARGE SCALE GENOMIC DNA]</scope>
    <source>
        <strain evidence="3 5">CT6</strain>
    </source>
</reference>
<organism evidence="3 5">
    <name type="scientific">Mycolicibacterium fortuitum</name>
    <name type="common">Mycobacterium fortuitum</name>
    <dbReference type="NCBI Taxonomy" id="1766"/>
    <lineage>
        <taxon>Bacteria</taxon>
        <taxon>Bacillati</taxon>
        <taxon>Actinomycetota</taxon>
        <taxon>Actinomycetes</taxon>
        <taxon>Mycobacteriales</taxon>
        <taxon>Mycobacteriaceae</taxon>
        <taxon>Mycolicibacterium</taxon>
    </lineage>
</organism>
<dbReference type="PATRIC" id="fig|1766.6.peg.4082"/>
<feature type="signal peptide" evidence="1">
    <location>
        <begin position="1"/>
        <end position="21"/>
    </location>
</feature>
<dbReference type="STRING" id="1766.XA26_41060"/>
<dbReference type="Proteomes" id="UP000057134">
    <property type="component" value="Chromosome"/>
</dbReference>
<dbReference type="InterPro" id="IPR038232">
    <property type="entry name" value="PknH-like_Extracell_sf"/>
</dbReference>
<dbReference type="EC" id="2.7.11.1" evidence="4"/>
<dbReference type="RefSeq" id="WP_038564756.1">
    <property type="nucleotide sequence ID" value="NZ_CP011269.1"/>
</dbReference>
<feature type="domain" description="PknH-like extracellular" evidence="2">
    <location>
        <begin position="32"/>
        <end position="218"/>
    </location>
</feature>
<evidence type="ECO:0000259" key="2">
    <source>
        <dbReference type="Pfam" id="PF14032"/>
    </source>
</evidence>
<accession>A0A0N9XVG2</accession>
<reference evidence="4 6" key="2">
    <citation type="submission" date="2018-06" db="EMBL/GenBank/DDBJ databases">
        <authorList>
            <consortium name="Pathogen Informatics"/>
            <person name="Doyle S."/>
        </authorList>
    </citation>
    <scope>NUCLEOTIDE SEQUENCE [LARGE SCALE GENOMIC DNA]</scope>
    <source>
        <strain evidence="4 6">NCTC1542</strain>
    </source>
</reference>
<feature type="chain" id="PRO_5014519409" evidence="1">
    <location>
        <begin position="22"/>
        <end position="224"/>
    </location>
</feature>
<dbReference type="KEGG" id="mft:XA26_41060"/>
<dbReference type="Gene3D" id="3.40.1000.70">
    <property type="entry name" value="PknH-like extracellular domain"/>
    <property type="match status" value="1"/>
</dbReference>
<proteinExistence type="predicted"/>
<evidence type="ECO:0000313" key="6">
    <source>
        <dbReference type="Proteomes" id="UP000255389"/>
    </source>
</evidence>
<evidence type="ECO:0000256" key="1">
    <source>
        <dbReference type="SAM" id="SignalP"/>
    </source>
</evidence>
<keyword evidence="4" id="KW-0449">Lipoprotein</keyword>
<gene>
    <name evidence="4" type="primary">pknH_3</name>
    <name evidence="4" type="ORF">NCTC1542_02740</name>
    <name evidence="3" type="ORF">XA26_41060</name>
</gene>
<keyword evidence="1" id="KW-0732">Signal</keyword>
<keyword evidence="4" id="KW-0808">Transferase</keyword>
<dbReference type="Pfam" id="PF14032">
    <property type="entry name" value="PknH_C"/>
    <property type="match status" value="1"/>
</dbReference>
<dbReference type="GO" id="GO:0004674">
    <property type="term" value="F:protein serine/threonine kinase activity"/>
    <property type="evidence" value="ECO:0007669"/>
    <property type="project" value="UniProtKB-EC"/>
</dbReference>
<dbReference type="PROSITE" id="PS51257">
    <property type="entry name" value="PROKAR_LIPOPROTEIN"/>
    <property type="match status" value="1"/>
</dbReference>
<evidence type="ECO:0000313" key="4">
    <source>
        <dbReference type="EMBL" id="STZ87964.1"/>
    </source>
</evidence>
<dbReference type="EMBL" id="UGQY01000003">
    <property type="protein sequence ID" value="STZ87964.1"/>
    <property type="molecule type" value="Genomic_DNA"/>
</dbReference>
<dbReference type="InterPro" id="IPR026954">
    <property type="entry name" value="PknH-like_Extracell"/>
</dbReference>